<evidence type="ECO:0000313" key="3">
    <source>
        <dbReference type="Proteomes" id="UP000444401"/>
    </source>
</evidence>
<evidence type="ECO:0000313" key="2">
    <source>
        <dbReference type="EMBL" id="MXO67323.1"/>
    </source>
</evidence>
<comment type="caution">
    <text evidence="2">The sequence shown here is derived from an EMBL/GenBank/DDBJ whole genome shotgun (WGS) entry which is preliminary data.</text>
</comment>
<name>A0ABW9USE6_9SPHN</name>
<keyword evidence="1" id="KW-1133">Transmembrane helix</keyword>
<dbReference type="Proteomes" id="UP000444401">
    <property type="component" value="Unassembled WGS sequence"/>
</dbReference>
<sequence length="151" mass="16597">MNWMILPLKRYFDFSGRSRRLEYWMFALLNAIVLAAITALVFGFGRPDLSTFDDGAGAMTVYGGLLSGIGLLLPLWWLATLIPNIAVNVRRLHDRDMSGWWFLGFIVAGAIPLIGILASIAYLVLMLLPGTPGPNRFGEDPKGPATPEVFA</sequence>
<feature type="transmembrane region" description="Helical" evidence="1">
    <location>
        <begin position="21"/>
        <end position="44"/>
    </location>
</feature>
<gene>
    <name evidence="2" type="ORF">GRI72_00535</name>
</gene>
<dbReference type="InterPro" id="IPR008523">
    <property type="entry name" value="DUF805"/>
</dbReference>
<feature type="transmembrane region" description="Helical" evidence="1">
    <location>
        <begin position="100"/>
        <end position="125"/>
    </location>
</feature>
<feature type="transmembrane region" description="Helical" evidence="1">
    <location>
        <begin position="56"/>
        <end position="79"/>
    </location>
</feature>
<dbReference type="RefSeq" id="WP_160731998.1">
    <property type="nucleotide sequence ID" value="NZ_WTYO01000001.1"/>
</dbReference>
<dbReference type="PANTHER" id="PTHR34980">
    <property type="entry name" value="INNER MEMBRANE PROTEIN-RELATED-RELATED"/>
    <property type="match status" value="1"/>
</dbReference>
<accession>A0ABW9USE6</accession>
<keyword evidence="1" id="KW-0472">Membrane</keyword>
<dbReference type="EMBL" id="WTYO01000001">
    <property type="protein sequence ID" value="MXO67323.1"/>
    <property type="molecule type" value="Genomic_DNA"/>
</dbReference>
<organism evidence="2 3">
    <name type="scientific">Pelagerythrobacter marinus</name>
    <dbReference type="NCBI Taxonomy" id="538382"/>
    <lineage>
        <taxon>Bacteria</taxon>
        <taxon>Pseudomonadati</taxon>
        <taxon>Pseudomonadota</taxon>
        <taxon>Alphaproteobacteria</taxon>
        <taxon>Sphingomonadales</taxon>
        <taxon>Erythrobacteraceae</taxon>
        <taxon>Pelagerythrobacter</taxon>
    </lineage>
</organism>
<keyword evidence="1" id="KW-0812">Transmembrane</keyword>
<protein>
    <submittedName>
        <fullName evidence="2">DUF805 domain-containing protein</fullName>
    </submittedName>
</protein>
<evidence type="ECO:0000256" key="1">
    <source>
        <dbReference type="SAM" id="Phobius"/>
    </source>
</evidence>
<proteinExistence type="predicted"/>
<dbReference type="PANTHER" id="PTHR34980:SF2">
    <property type="entry name" value="INNER MEMBRANE PROTEIN YHAH-RELATED"/>
    <property type="match status" value="1"/>
</dbReference>
<keyword evidence="3" id="KW-1185">Reference proteome</keyword>
<reference evidence="2 3" key="1">
    <citation type="submission" date="2019-12" db="EMBL/GenBank/DDBJ databases">
        <title>Genomic-based taxomic classification of the family Erythrobacteraceae.</title>
        <authorList>
            <person name="Xu L."/>
        </authorList>
    </citation>
    <scope>NUCLEOTIDE SEQUENCE [LARGE SCALE GENOMIC DNA]</scope>
    <source>
        <strain evidence="2 3">H32</strain>
    </source>
</reference>
<dbReference type="Pfam" id="PF05656">
    <property type="entry name" value="DUF805"/>
    <property type="match status" value="1"/>
</dbReference>